<reference evidence="1" key="1">
    <citation type="submission" date="2018-10" db="EMBL/GenBank/DDBJ databases">
        <title>Hidden diversity of soil giant viruses.</title>
        <authorList>
            <person name="Schulz F."/>
            <person name="Alteio L."/>
            <person name="Goudeau D."/>
            <person name="Ryan E.M."/>
            <person name="Malmstrom R.R."/>
            <person name="Blanchard J."/>
            <person name="Woyke T."/>
        </authorList>
    </citation>
    <scope>NUCLEOTIDE SEQUENCE</scope>
    <source>
        <strain evidence="1">HAV1</strain>
    </source>
</reference>
<organism evidence="1">
    <name type="scientific">Harvfovirus sp</name>
    <dbReference type="NCBI Taxonomy" id="2487768"/>
    <lineage>
        <taxon>Viruses</taxon>
        <taxon>Varidnaviria</taxon>
        <taxon>Bamfordvirae</taxon>
        <taxon>Nucleocytoviricota</taxon>
        <taxon>Megaviricetes</taxon>
        <taxon>Imitervirales</taxon>
        <taxon>Mimiviridae</taxon>
        <taxon>Klosneuvirinae</taxon>
    </lineage>
</organism>
<accession>A0A3G5A1R1</accession>
<gene>
    <name evidence="1" type="ORF">Harvfovirus17_26</name>
</gene>
<sequence length="36" mass="4199">MERIGPINPNVILIMKEPIIRLVSQMCLGANNFRMW</sequence>
<evidence type="ECO:0000313" key="1">
    <source>
        <dbReference type="EMBL" id="AYV81132.1"/>
    </source>
</evidence>
<dbReference type="EMBL" id="MK072259">
    <property type="protein sequence ID" value="AYV81132.1"/>
    <property type="molecule type" value="Genomic_DNA"/>
</dbReference>
<proteinExistence type="predicted"/>
<name>A0A3G5A1R1_9VIRU</name>
<feature type="non-terminal residue" evidence="1">
    <location>
        <position position="36"/>
    </location>
</feature>
<protein>
    <submittedName>
        <fullName evidence="1">Uncharacterized protein</fullName>
    </submittedName>
</protein>